<comment type="caution">
    <text evidence="1">The sequence shown here is derived from an EMBL/GenBank/DDBJ whole genome shotgun (WGS) entry which is preliminary data.</text>
</comment>
<dbReference type="AlphaFoldDB" id="A0A3D8RTA7"/>
<gene>
    <name evidence="1" type="ORF">BP6252_05239</name>
</gene>
<dbReference type="OrthoDB" id="4403049at2759"/>
<evidence type="ECO:0000313" key="1">
    <source>
        <dbReference type="EMBL" id="RDW77186.1"/>
    </source>
</evidence>
<keyword evidence="2" id="KW-1185">Reference proteome</keyword>
<accession>A0A3D8RTA7</accession>
<dbReference type="Proteomes" id="UP000256645">
    <property type="component" value="Unassembled WGS sequence"/>
</dbReference>
<name>A0A3D8RTA7_9HELO</name>
<dbReference type="EMBL" id="PDLM01000005">
    <property type="protein sequence ID" value="RDW77186.1"/>
    <property type="molecule type" value="Genomic_DNA"/>
</dbReference>
<organism evidence="1 2">
    <name type="scientific">Coleophoma cylindrospora</name>
    <dbReference type="NCBI Taxonomy" id="1849047"/>
    <lineage>
        <taxon>Eukaryota</taxon>
        <taxon>Fungi</taxon>
        <taxon>Dikarya</taxon>
        <taxon>Ascomycota</taxon>
        <taxon>Pezizomycotina</taxon>
        <taxon>Leotiomycetes</taxon>
        <taxon>Helotiales</taxon>
        <taxon>Dermateaceae</taxon>
        <taxon>Coleophoma</taxon>
    </lineage>
</organism>
<reference evidence="1" key="1">
    <citation type="journal article" date="2018" name="IMA Fungus">
        <title>IMA Genome-F 9: Draft genome sequence of Annulohypoxylon stygium, Aspergillus mulundensis, Berkeleyomyces basicola (syn. Thielaviopsis basicola), Ceratocystis smalleyi, two Cercospora beticola strains, Coleophoma cylindrospora, Fusarium fracticaudum, Phialophora cf. hyalina, and Morchella septimelata.</title>
        <authorList>
            <person name="Wingfield B.D."/>
            <person name="Bills G.F."/>
            <person name="Dong Y."/>
            <person name="Huang W."/>
            <person name="Nel W.J."/>
            <person name="Swalarsk-Parry B.S."/>
            <person name="Vaghefi N."/>
            <person name="Wilken P.M."/>
            <person name="An Z."/>
            <person name="de Beer Z.W."/>
            <person name="De Vos L."/>
            <person name="Chen L."/>
            <person name="Duong T.A."/>
            <person name="Gao Y."/>
            <person name="Hammerbacher A."/>
            <person name="Kikkert J.R."/>
            <person name="Li Y."/>
            <person name="Li H."/>
            <person name="Li K."/>
            <person name="Li Q."/>
            <person name="Liu X."/>
            <person name="Ma X."/>
            <person name="Naidoo K."/>
            <person name="Pethybridge S.J."/>
            <person name="Sun J."/>
            <person name="Steenkamp E.T."/>
            <person name="van der Nest M.A."/>
            <person name="van Wyk S."/>
            <person name="Wingfield M.J."/>
            <person name="Xiong C."/>
            <person name="Yue Q."/>
            <person name="Zhang X."/>
        </authorList>
    </citation>
    <scope>NUCLEOTIDE SEQUENCE [LARGE SCALE GENOMIC DNA]</scope>
    <source>
        <strain evidence="1">BP6252</strain>
    </source>
</reference>
<evidence type="ECO:0000313" key="2">
    <source>
        <dbReference type="Proteomes" id="UP000256645"/>
    </source>
</evidence>
<proteinExistence type="predicted"/>
<protein>
    <submittedName>
        <fullName evidence="1">Uncharacterized protein</fullName>
    </submittedName>
</protein>
<sequence>MEVPAETQERIHNAIERYRQQMLSSNRRYLADCIRHVESLGLRPKKRVAKLGRGLHLIRITDWFIGLRELPSPEAVISGEEDIEKSTTICRFTQIWPAVAEEVQRECIEALAEHVNAALDPNGEITRVELPIDFIAMIKETDGIRNPDLIEWGDVGIRGTSSWKGPYTYFPLHANLQDLLHLHLCFRSPKLKILTGWAIDETESVDEVYTRSYFAYCRHTDEPTAGKRGEWGWRILLWRDIEGNGEGGLLVFESLEEYLDTISCWYDLVQRDFKAEAAKQINHPRYNQGLDP</sequence>